<keyword evidence="3" id="KW-0808">Transferase</keyword>
<dbReference type="Pfam" id="PF16822">
    <property type="entry name" value="ALGX"/>
    <property type="match status" value="1"/>
</dbReference>
<evidence type="ECO:0000256" key="1">
    <source>
        <dbReference type="ARBA" id="ARBA00004418"/>
    </source>
</evidence>
<evidence type="ECO:0000256" key="5">
    <source>
        <dbReference type="ARBA" id="ARBA00022764"/>
    </source>
</evidence>
<evidence type="ECO:0000313" key="9">
    <source>
        <dbReference type="EMBL" id="MDC8758291.1"/>
    </source>
</evidence>
<keyword evidence="4 7" id="KW-0732">Signal</keyword>
<sequence>MMSHTLISRCGAAALLLALAAPQSARADASVIVGKDGWLFPAWENLSKSDQPALRQSVELIRGVHERLGGQRIGLLVLVAPMKAGMYPERLPPGMALGADVRARYPHIQALLSQAGIASVDDLAVLKGVEQGSQTAFYRADYHWTAWSSEASAAAAGELIARQWPLQGKPGTASELGEWTSERRFGDLAANFMSAEQRKAIGRDVFVVRAPAATRAGLLDAAPAQVHVVGNSFVQPYFGFPQKLSNVIDRPVSVTWNVGNVGPWQTMLEYLESPQFAEHKPQVIVWQLNEGQLQFGPNALGRWDAKSLMPPEVWRARVAKALP</sequence>
<dbReference type="RefSeq" id="WP_273670967.1">
    <property type="nucleotide sequence ID" value="NZ_JAQQXR010000004.1"/>
</dbReference>
<feature type="signal peptide" evidence="7">
    <location>
        <begin position="1"/>
        <end position="27"/>
    </location>
</feature>
<accession>A0ABT5K1Z5</accession>
<comment type="caution">
    <text evidence="9">The sequence shown here is derived from an EMBL/GenBank/DDBJ whole genome shotgun (WGS) entry which is preliminary data.</text>
</comment>
<evidence type="ECO:0000256" key="3">
    <source>
        <dbReference type="ARBA" id="ARBA00022679"/>
    </source>
</evidence>
<evidence type="ECO:0000256" key="2">
    <source>
        <dbReference type="ARBA" id="ARBA00005182"/>
    </source>
</evidence>
<proteinExistence type="predicted"/>
<evidence type="ECO:0000256" key="4">
    <source>
        <dbReference type="ARBA" id="ARBA00022729"/>
    </source>
</evidence>
<protein>
    <submittedName>
        <fullName evidence="9">Twin-arginine translocation pathway signal</fullName>
    </submittedName>
</protein>
<name>A0ABT5K1Z5_9BURK</name>
<feature type="domain" description="AlgX/AlgJ SGNH hydrolase-like" evidence="8">
    <location>
        <begin position="31"/>
        <end position="290"/>
    </location>
</feature>
<evidence type="ECO:0000256" key="6">
    <source>
        <dbReference type="ARBA" id="ARBA00022841"/>
    </source>
</evidence>
<comment type="pathway">
    <text evidence="2">Glycan biosynthesis; alginate biosynthesis.</text>
</comment>
<keyword evidence="6" id="KW-0016">Alginate biosynthesis</keyword>
<dbReference type="EMBL" id="JAQQXR010000004">
    <property type="protein sequence ID" value="MDC8758291.1"/>
    <property type="molecule type" value="Genomic_DNA"/>
</dbReference>
<dbReference type="Proteomes" id="UP001221208">
    <property type="component" value="Unassembled WGS sequence"/>
</dbReference>
<evidence type="ECO:0000259" key="8">
    <source>
        <dbReference type="Pfam" id="PF16822"/>
    </source>
</evidence>
<comment type="subcellular location">
    <subcellularLocation>
        <location evidence="1">Periplasm</location>
    </subcellularLocation>
</comment>
<evidence type="ECO:0000256" key="7">
    <source>
        <dbReference type="SAM" id="SignalP"/>
    </source>
</evidence>
<gene>
    <name evidence="9" type="ORF">OIK44_11890</name>
</gene>
<keyword evidence="5" id="KW-0574">Periplasm</keyword>
<organism evidence="9 10">
    <name type="scientific">Janthinobacterium fluminis</name>
    <dbReference type="NCBI Taxonomy" id="2987524"/>
    <lineage>
        <taxon>Bacteria</taxon>
        <taxon>Pseudomonadati</taxon>
        <taxon>Pseudomonadota</taxon>
        <taxon>Betaproteobacteria</taxon>
        <taxon>Burkholderiales</taxon>
        <taxon>Oxalobacteraceae</taxon>
        <taxon>Janthinobacterium</taxon>
    </lineage>
</organism>
<reference evidence="9 10" key="1">
    <citation type="submission" date="2022-10" db="EMBL/GenBank/DDBJ databases">
        <title>Janthinobacterium sp. hw3 Genome sequencing.</title>
        <authorList>
            <person name="Park S."/>
        </authorList>
    </citation>
    <scope>NUCLEOTIDE SEQUENCE [LARGE SCALE GENOMIC DNA]</scope>
    <source>
        <strain evidence="10">hw3</strain>
    </source>
</reference>
<keyword evidence="10" id="KW-1185">Reference proteome</keyword>
<feature type="chain" id="PRO_5046115086" evidence="7">
    <location>
        <begin position="28"/>
        <end position="323"/>
    </location>
</feature>
<evidence type="ECO:0000313" key="10">
    <source>
        <dbReference type="Proteomes" id="UP001221208"/>
    </source>
</evidence>
<dbReference type="InterPro" id="IPR031811">
    <property type="entry name" value="ALGX/ALGJ_SGNH-like"/>
</dbReference>